<dbReference type="InterPro" id="IPR036061">
    <property type="entry name" value="CheW-like_dom_sf"/>
</dbReference>
<dbReference type="PANTHER" id="PTHR22617">
    <property type="entry name" value="CHEMOTAXIS SENSOR HISTIDINE KINASE-RELATED"/>
    <property type="match status" value="1"/>
</dbReference>
<feature type="domain" description="CheW-like" evidence="2">
    <location>
        <begin position="30"/>
        <end position="168"/>
    </location>
</feature>
<dbReference type="CDD" id="cd00732">
    <property type="entry name" value="CheW"/>
    <property type="match status" value="1"/>
</dbReference>
<dbReference type="SMART" id="SM00260">
    <property type="entry name" value="CheW"/>
    <property type="match status" value="1"/>
</dbReference>
<dbReference type="PROSITE" id="PS50851">
    <property type="entry name" value="CHEW"/>
    <property type="match status" value="1"/>
</dbReference>
<evidence type="ECO:0000256" key="1">
    <source>
        <dbReference type="SAM" id="MobiDB-lite"/>
    </source>
</evidence>
<proteinExistence type="predicted"/>
<keyword evidence="6" id="KW-1185">Reference proteome</keyword>
<comment type="caution">
    <text evidence="4">The sequence shown here is derived from an EMBL/GenBank/DDBJ whole genome shotgun (WGS) entry which is preliminary data.</text>
</comment>
<dbReference type="Proteomes" id="UP001177258">
    <property type="component" value="Unassembled WGS sequence"/>
</dbReference>
<dbReference type="GO" id="GO:0007165">
    <property type="term" value="P:signal transduction"/>
    <property type="evidence" value="ECO:0007669"/>
    <property type="project" value="InterPro"/>
</dbReference>
<dbReference type="Gene3D" id="2.40.50.180">
    <property type="entry name" value="CheA-289, Domain 4"/>
    <property type="match status" value="1"/>
</dbReference>
<feature type="region of interest" description="Disordered" evidence="1">
    <location>
        <begin position="1"/>
        <end position="23"/>
    </location>
</feature>
<dbReference type="EMBL" id="JAUYZK010000008">
    <property type="protein sequence ID" value="MDP2539342.1"/>
    <property type="molecule type" value="Genomic_DNA"/>
</dbReference>
<dbReference type="EMBL" id="JAUPEV010000008">
    <property type="protein sequence ID" value="MDO7253394.1"/>
    <property type="molecule type" value="Genomic_DNA"/>
</dbReference>
<reference evidence="3 5" key="3">
    <citation type="journal article" date="2024" name="Syst. Appl. Microbiol.">
        <title>Helicobacter cappadocius sp. nov., from lizards: The first psychrotrophic Helicobacter species.</title>
        <authorList>
            <person name="Aydin F."/>
            <person name="Tarhane S."/>
            <person name="Karakaya E."/>
            <person name="Abay S."/>
            <person name="Kayman T."/>
            <person name="Guran O."/>
            <person name="Bozkurt E."/>
            <person name="Uzum N."/>
            <person name="Avci A."/>
            <person name="Olgun K."/>
            <person name="Jablonski D."/>
            <person name="Guran C."/>
            <person name="Burcin Saticioglu I."/>
        </authorList>
    </citation>
    <scope>NUCLEOTIDE SEQUENCE [LARGE SCALE GENOMIC DNA]</scope>
    <source>
        <strain evidence="3">Faydin-H75</strain>
        <strain evidence="5">faydin-H76</strain>
    </source>
</reference>
<evidence type="ECO:0000313" key="6">
    <source>
        <dbReference type="Proteomes" id="UP001240777"/>
    </source>
</evidence>
<evidence type="ECO:0000313" key="5">
    <source>
        <dbReference type="Proteomes" id="UP001177258"/>
    </source>
</evidence>
<dbReference type="GO" id="GO:0005829">
    <property type="term" value="C:cytosol"/>
    <property type="evidence" value="ECO:0007669"/>
    <property type="project" value="TreeGrafter"/>
</dbReference>
<reference evidence="3" key="2">
    <citation type="submission" date="2023-07" db="EMBL/GenBank/DDBJ databases">
        <authorList>
            <person name="Aydin F."/>
            <person name="Tarhane S."/>
            <person name="Saticioglu I.B."/>
            <person name="Karakaya E."/>
            <person name="Abay S."/>
            <person name="Guran O."/>
            <person name="Bozkurt E."/>
            <person name="Uzum N."/>
            <person name="Olgun K."/>
            <person name="Jablonski D."/>
        </authorList>
    </citation>
    <scope>NUCLEOTIDE SEQUENCE</scope>
    <source>
        <strain evidence="3">Faydin-H75</strain>
    </source>
</reference>
<dbReference type="Gene3D" id="2.30.30.40">
    <property type="entry name" value="SH3 Domains"/>
    <property type="match status" value="1"/>
</dbReference>
<dbReference type="Proteomes" id="UP001240777">
    <property type="component" value="Unassembled WGS sequence"/>
</dbReference>
<sequence length="168" mass="19301">MNNTKTLKEVFDKQKQSNERSNKQEDIEDVLQVIGFIVGNEEFAVPILNVIEIVKPIEHTRVPGTPNYVLGVFNLRGNVFPLINLRLKFGISVAKQDKDTRYLVVRHNDQIAGFVIDKLTEAIRFKKSDIDPVPETLAEQHDLMYGVGKREDRLVTILKIETLLKRDF</sequence>
<protein>
    <submittedName>
        <fullName evidence="4">Chemotaxis protein CheW</fullName>
    </submittedName>
</protein>
<accession>A0AA90PJE2</accession>
<evidence type="ECO:0000313" key="4">
    <source>
        <dbReference type="EMBL" id="MDP2539342.1"/>
    </source>
</evidence>
<evidence type="ECO:0000259" key="2">
    <source>
        <dbReference type="PROSITE" id="PS50851"/>
    </source>
</evidence>
<dbReference type="Pfam" id="PF01584">
    <property type="entry name" value="CheW"/>
    <property type="match status" value="1"/>
</dbReference>
<dbReference type="AlphaFoldDB" id="A0AA90PJE2"/>
<reference evidence="4 6" key="1">
    <citation type="submission" date="2023-07" db="EMBL/GenBank/DDBJ databases">
        <title>Unpublished Manusciprt.</title>
        <authorList>
            <person name="Aydin F."/>
            <person name="Tarhane S."/>
            <person name="Saticioglu I.B."/>
            <person name="Karakaya E."/>
            <person name="Abay S."/>
            <person name="Guran O."/>
            <person name="Bozkurt E."/>
            <person name="Uzum N."/>
            <person name="Olgun K."/>
            <person name="Jablonski D."/>
        </authorList>
    </citation>
    <scope>NUCLEOTIDE SEQUENCE</scope>
    <source>
        <strain evidence="6">faydin-H75</strain>
        <strain evidence="4">Faydin-H76</strain>
    </source>
</reference>
<dbReference type="GO" id="GO:0006935">
    <property type="term" value="P:chemotaxis"/>
    <property type="evidence" value="ECO:0007669"/>
    <property type="project" value="InterPro"/>
</dbReference>
<dbReference type="RefSeq" id="WP_305517238.1">
    <property type="nucleotide sequence ID" value="NZ_JAUPEV010000008.1"/>
</dbReference>
<dbReference type="InterPro" id="IPR039315">
    <property type="entry name" value="CheW"/>
</dbReference>
<evidence type="ECO:0000313" key="3">
    <source>
        <dbReference type="EMBL" id="MDO7253394.1"/>
    </source>
</evidence>
<dbReference type="PANTHER" id="PTHR22617:SF23">
    <property type="entry name" value="CHEMOTAXIS PROTEIN CHEW"/>
    <property type="match status" value="1"/>
</dbReference>
<gene>
    <name evidence="3" type="ORF">Q5I04_05665</name>
    <name evidence="4" type="ORF">Q5I06_06100</name>
</gene>
<name>A0AA90PJE2_9HELI</name>
<dbReference type="SUPFAM" id="SSF50341">
    <property type="entry name" value="CheW-like"/>
    <property type="match status" value="1"/>
</dbReference>
<organism evidence="4 5">
    <name type="scientific">Helicobacter cappadocius</name>
    <dbReference type="NCBI Taxonomy" id="3063998"/>
    <lineage>
        <taxon>Bacteria</taxon>
        <taxon>Pseudomonadati</taxon>
        <taxon>Campylobacterota</taxon>
        <taxon>Epsilonproteobacteria</taxon>
        <taxon>Campylobacterales</taxon>
        <taxon>Helicobacteraceae</taxon>
        <taxon>Helicobacter</taxon>
    </lineage>
</organism>
<dbReference type="InterPro" id="IPR002545">
    <property type="entry name" value="CheW-lke_dom"/>
</dbReference>